<accession>A0A2G7FEJ3</accession>
<dbReference type="EMBL" id="NEXV01000715">
    <property type="protein sequence ID" value="PIG79027.1"/>
    <property type="molecule type" value="Genomic_DNA"/>
</dbReference>
<dbReference type="AlphaFoldDB" id="A0A2G7FEJ3"/>
<dbReference type="Proteomes" id="UP000231358">
    <property type="component" value="Unassembled WGS sequence"/>
</dbReference>
<feature type="compositionally biased region" description="Basic and acidic residues" evidence="1">
    <location>
        <begin position="1"/>
        <end position="10"/>
    </location>
</feature>
<proteinExistence type="predicted"/>
<dbReference type="SUPFAM" id="SSF48452">
    <property type="entry name" value="TPR-like"/>
    <property type="match status" value="1"/>
</dbReference>
<gene>
    <name evidence="2" type="ORF">AARAC_003611</name>
</gene>
<evidence type="ECO:0008006" key="4">
    <source>
        <dbReference type="Google" id="ProtNLM"/>
    </source>
</evidence>
<name>A0A2G7FEJ3_9EURO</name>
<reference evidence="2 3" key="1">
    <citation type="submission" date="2017-05" db="EMBL/GenBank/DDBJ databases">
        <title>Genome sequence for an aflatoxigenic pathogen of Argentinian peanut, Aspergillus arachidicola.</title>
        <authorList>
            <person name="Moore G."/>
            <person name="Beltz S.B."/>
            <person name="Mack B.M."/>
        </authorList>
    </citation>
    <scope>NUCLEOTIDE SEQUENCE [LARGE SCALE GENOMIC DNA]</scope>
    <source>
        <strain evidence="2 3">CBS 117610</strain>
    </source>
</reference>
<comment type="caution">
    <text evidence="2">The sequence shown here is derived from an EMBL/GenBank/DDBJ whole genome shotgun (WGS) entry which is preliminary data.</text>
</comment>
<keyword evidence="3" id="KW-1185">Reference proteome</keyword>
<sequence>MNSSDPEHFFNSEGTSTIDQSNRSLGPHVPFTTLGNHSRTFLGIASFLRPENIPQLLFDLEKDKECDLPEAFLRSNRASLDAFPDQTRQGFSFLLLSPNGSNSISTSAPPAERQKAFNNAVALVYHVFPKQSDENNQNQLYHQWNECNYFLQHVLTLKNNFKEERRHTNDFHASFKFRKLLQDCQRYLYETNAVEELKDVCEVNLLAVETIDNSELATDIRASTLSHQASMYKSTGGVHKAIELNIKGYSMRLGERPLKGGLLGGFEQNLGYSYNTANDHHTALTWLERSRDTWIASNVKQGREADWPTVTTKNIARCFVYLGHYDKARELLDIAIYEFKLEKPLNWAMLAYAYFVLGTLERYENRPEAAEASFIEAENLWYKGDQTKLHPFNAVCLYKAGVVCLHQGKVEAAINHICDSLEITKFHANVMPVEHTRGLFKLSEALLHDSCDSEEAEVLRGEAELYLLRDPQAVNFEREEDYDQWVPIFWR</sequence>
<organism evidence="2 3">
    <name type="scientific">Aspergillus arachidicola</name>
    <dbReference type="NCBI Taxonomy" id="656916"/>
    <lineage>
        <taxon>Eukaryota</taxon>
        <taxon>Fungi</taxon>
        <taxon>Dikarya</taxon>
        <taxon>Ascomycota</taxon>
        <taxon>Pezizomycotina</taxon>
        <taxon>Eurotiomycetes</taxon>
        <taxon>Eurotiomycetidae</taxon>
        <taxon>Eurotiales</taxon>
        <taxon>Aspergillaceae</taxon>
        <taxon>Aspergillus</taxon>
        <taxon>Aspergillus subgen. Circumdati</taxon>
    </lineage>
</organism>
<protein>
    <recommendedName>
        <fullName evidence="4">Tetratricopeptide repeat domain protein</fullName>
    </recommendedName>
</protein>
<evidence type="ECO:0000256" key="1">
    <source>
        <dbReference type="SAM" id="MobiDB-lite"/>
    </source>
</evidence>
<dbReference type="Gene3D" id="1.25.40.10">
    <property type="entry name" value="Tetratricopeptide repeat domain"/>
    <property type="match status" value="2"/>
</dbReference>
<feature type="compositionally biased region" description="Polar residues" evidence="1">
    <location>
        <begin position="12"/>
        <end position="24"/>
    </location>
</feature>
<evidence type="ECO:0000313" key="2">
    <source>
        <dbReference type="EMBL" id="PIG79027.1"/>
    </source>
</evidence>
<evidence type="ECO:0000313" key="3">
    <source>
        <dbReference type="Proteomes" id="UP000231358"/>
    </source>
</evidence>
<feature type="region of interest" description="Disordered" evidence="1">
    <location>
        <begin position="1"/>
        <end position="24"/>
    </location>
</feature>
<dbReference type="InterPro" id="IPR011990">
    <property type="entry name" value="TPR-like_helical_dom_sf"/>
</dbReference>